<evidence type="ECO:0000313" key="1">
    <source>
        <dbReference type="EMBL" id="RPA90521.1"/>
    </source>
</evidence>
<reference evidence="1 2" key="1">
    <citation type="journal article" date="2018" name="Nat. Ecol. Evol.">
        <title>Pezizomycetes genomes reveal the molecular basis of ectomycorrhizal truffle lifestyle.</title>
        <authorList>
            <person name="Murat C."/>
            <person name="Payen T."/>
            <person name="Noel B."/>
            <person name="Kuo A."/>
            <person name="Morin E."/>
            <person name="Chen J."/>
            <person name="Kohler A."/>
            <person name="Krizsan K."/>
            <person name="Balestrini R."/>
            <person name="Da Silva C."/>
            <person name="Montanini B."/>
            <person name="Hainaut M."/>
            <person name="Levati E."/>
            <person name="Barry K.W."/>
            <person name="Belfiori B."/>
            <person name="Cichocki N."/>
            <person name="Clum A."/>
            <person name="Dockter R.B."/>
            <person name="Fauchery L."/>
            <person name="Guy J."/>
            <person name="Iotti M."/>
            <person name="Le Tacon F."/>
            <person name="Lindquist E.A."/>
            <person name="Lipzen A."/>
            <person name="Malagnac F."/>
            <person name="Mello A."/>
            <person name="Molinier V."/>
            <person name="Miyauchi S."/>
            <person name="Poulain J."/>
            <person name="Riccioni C."/>
            <person name="Rubini A."/>
            <person name="Sitrit Y."/>
            <person name="Splivallo R."/>
            <person name="Traeger S."/>
            <person name="Wang M."/>
            <person name="Zifcakova L."/>
            <person name="Wipf D."/>
            <person name="Zambonelli A."/>
            <person name="Paolocci F."/>
            <person name="Nowrousian M."/>
            <person name="Ottonello S."/>
            <person name="Baldrian P."/>
            <person name="Spatafora J.W."/>
            <person name="Henrissat B."/>
            <person name="Nagy L.G."/>
            <person name="Aury J.M."/>
            <person name="Wincker P."/>
            <person name="Grigoriev I.V."/>
            <person name="Bonfante P."/>
            <person name="Martin F.M."/>
        </authorList>
    </citation>
    <scope>NUCLEOTIDE SEQUENCE [LARGE SCALE GENOMIC DNA]</scope>
    <source>
        <strain evidence="1 2">120613-1</strain>
    </source>
</reference>
<protein>
    <recommendedName>
        <fullName evidence="3">Ankyrin</fullName>
    </recommendedName>
</protein>
<dbReference type="EMBL" id="ML120522">
    <property type="protein sequence ID" value="RPA90521.1"/>
    <property type="molecule type" value="Genomic_DNA"/>
</dbReference>
<dbReference type="AlphaFoldDB" id="A0A3N4J1R8"/>
<keyword evidence="2" id="KW-1185">Reference proteome</keyword>
<evidence type="ECO:0000313" key="2">
    <source>
        <dbReference type="Proteomes" id="UP000276215"/>
    </source>
</evidence>
<dbReference type="Proteomes" id="UP000276215">
    <property type="component" value="Unassembled WGS sequence"/>
</dbReference>
<evidence type="ECO:0008006" key="3">
    <source>
        <dbReference type="Google" id="ProtNLM"/>
    </source>
</evidence>
<gene>
    <name evidence="1" type="ORF">L873DRAFT_1820981</name>
</gene>
<organism evidence="1 2">
    <name type="scientific">Choiromyces venosus 120613-1</name>
    <dbReference type="NCBI Taxonomy" id="1336337"/>
    <lineage>
        <taxon>Eukaryota</taxon>
        <taxon>Fungi</taxon>
        <taxon>Dikarya</taxon>
        <taxon>Ascomycota</taxon>
        <taxon>Pezizomycotina</taxon>
        <taxon>Pezizomycetes</taxon>
        <taxon>Pezizales</taxon>
        <taxon>Tuberaceae</taxon>
        <taxon>Choiromyces</taxon>
    </lineage>
</organism>
<proteinExistence type="predicted"/>
<accession>A0A3N4J1R8</accession>
<sequence length="58" mass="6010">MLLLERGDSEINPRDLSSTAPLELGVQYGHVGIVGLLKAAQTQHSGSTGAEPSTSVGY</sequence>
<name>A0A3N4J1R8_9PEZI</name>